<dbReference type="GO" id="GO:0016787">
    <property type="term" value="F:hydrolase activity"/>
    <property type="evidence" value="ECO:0007669"/>
    <property type="project" value="UniProtKB-KW"/>
</dbReference>
<dbReference type="SUPFAM" id="SSF53474">
    <property type="entry name" value="alpha/beta-Hydrolases"/>
    <property type="match status" value="1"/>
</dbReference>
<dbReference type="EMBL" id="WJHE01000215">
    <property type="protein sequence ID" value="MST32112.1"/>
    <property type="molecule type" value="Genomic_DNA"/>
</dbReference>
<sequence>MSDPHPADAATDPGRVEEVRLEATGGVRLAVRVRHLGAPGVPMLLVHGLASNARLWDGVAAELADRGHPVAAVDQRGHGHSDKPDDGYDFGTLTADLLAVIDGLGWRGRPVLAAGQSWGGNVVVELGARHPGAVHALALVDGGTIELSAGFADWPTAEAALTPPQFAGTPRAEFEAALRRAHPDWPESGIEGALGNVEVLADGTVRPWLTLPRHLAILRSLWQHHPLERMAAMQVPVLLVPAGDPRGRASRHETVKREATAAAAAALPTGAVRWIDGDHDLHAQYPAEIAALLVSAADGSAFA</sequence>
<protein>
    <submittedName>
        <fullName evidence="2">Alpha/beta fold hydrolase</fullName>
    </submittedName>
</protein>
<proteinExistence type="predicted"/>
<feature type="domain" description="AB hydrolase-1" evidence="1">
    <location>
        <begin position="42"/>
        <end position="176"/>
    </location>
</feature>
<dbReference type="InterPro" id="IPR000073">
    <property type="entry name" value="AB_hydrolase_1"/>
</dbReference>
<dbReference type="Gene3D" id="3.40.50.1820">
    <property type="entry name" value="alpha/beta hydrolase"/>
    <property type="match status" value="1"/>
</dbReference>
<evidence type="ECO:0000313" key="2">
    <source>
        <dbReference type="EMBL" id="MST32112.1"/>
    </source>
</evidence>
<name>A0ABW9QS29_9ACTN</name>
<comment type="caution">
    <text evidence="2">The sequence shown here is derived from an EMBL/GenBank/DDBJ whole genome shotgun (WGS) entry which is preliminary data.</text>
</comment>
<keyword evidence="2" id="KW-0378">Hydrolase</keyword>
<organism evidence="2 3">
    <name type="scientific">Acidiferrimicrobium australe</name>
    <dbReference type="NCBI Taxonomy" id="2664430"/>
    <lineage>
        <taxon>Bacteria</taxon>
        <taxon>Bacillati</taxon>
        <taxon>Actinomycetota</taxon>
        <taxon>Acidimicrobiia</taxon>
        <taxon>Acidimicrobiales</taxon>
        <taxon>Acidimicrobiaceae</taxon>
        <taxon>Acidiferrimicrobium</taxon>
    </lineage>
</organism>
<dbReference type="Proteomes" id="UP000437736">
    <property type="component" value="Unassembled WGS sequence"/>
</dbReference>
<dbReference type="InterPro" id="IPR029058">
    <property type="entry name" value="AB_hydrolase_fold"/>
</dbReference>
<dbReference type="PANTHER" id="PTHR43798">
    <property type="entry name" value="MONOACYLGLYCEROL LIPASE"/>
    <property type="match status" value="1"/>
</dbReference>
<reference evidence="2 3" key="1">
    <citation type="submission" date="2019-11" db="EMBL/GenBank/DDBJ databases">
        <title>Acidiferrimicrobium australis gen. nov., sp. nov., an acidophilic and obligately heterotrophic, member of the Actinobacteria that catalyses dissimilatory oxido- reduction of iron isolated from metal-rich acidic water in Chile.</title>
        <authorList>
            <person name="Gonzalez D."/>
            <person name="Huber K."/>
            <person name="Hedrich S."/>
            <person name="Rojas-Villalobos C."/>
            <person name="Quatrini R."/>
            <person name="Dinamarca M.A."/>
            <person name="Schwarz A."/>
            <person name="Canales C."/>
            <person name="Nancucheo I."/>
        </authorList>
    </citation>
    <scope>NUCLEOTIDE SEQUENCE [LARGE SCALE GENOMIC DNA]</scope>
    <source>
        <strain evidence="2 3">USS-CCA1</strain>
    </source>
</reference>
<evidence type="ECO:0000259" key="1">
    <source>
        <dbReference type="Pfam" id="PF00561"/>
    </source>
</evidence>
<dbReference type="PANTHER" id="PTHR43798:SF5">
    <property type="entry name" value="MONOACYLGLYCEROL LIPASE ABHD6"/>
    <property type="match status" value="1"/>
</dbReference>
<dbReference type="InterPro" id="IPR050266">
    <property type="entry name" value="AB_hydrolase_sf"/>
</dbReference>
<accession>A0ABW9QS29</accession>
<gene>
    <name evidence="2" type="ORF">GHK86_05150</name>
</gene>
<dbReference type="Pfam" id="PF00561">
    <property type="entry name" value="Abhydrolase_1"/>
    <property type="match status" value="1"/>
</dbReference>
<keyword evidence="3" id="KW-1185">Reference proteome</keyword>
<evidence type="ECO:0000313" key="3">
    <source>
        <dbReference type="Proteomes" id="UP000437736"/>
    </source>
</evidence>